<dbReference type="Proteomes" id="UP000163076">
    <property type="component" value="Segment"/>
</dbReference>
<dbReference type="HAMAP" id="MF_04014">
    <property type="entry name" value="HSV_TRM1"/>
    <property type="match status" value="1"/>
</dbReference>
<protein>
    <submittedName>
        <fullName evidence="5">DNA packaging terminase subunit 2</fullName>
    </submittedName>
</protein>
<name>A0A0B4Q661_9GAMA</name>
<organism evidence="5 6">
    <name type="scientific">Equid gammaherpesvirus 2</name>
    <name type="common">Equine herpesvirus 2</name>
    <dbReference type="NCBI Taxonomy" id="12657"/>
    <lineage>
        <taxon>Viruses</taxon>
        <taxon>Duplodnaviria</taxon>
        <taxon>Heunggongvirae</taxon>
        <taxon>Peploviricota</taxon>
        <taxon>Herviviricetes</taxon>
        <taxon>Herpesvirales</taxon>
        <taxon>Orthoherpesviridae</taxon>
        <taxon>Gammaherpesvirinae</taxon>
        <taxon>Percavirus</taxon>
        <taxon>Percavirus equidgamma2</taxon>
    </lineage>
</organism>
<dbReference type="Pfam" id="PF01366">
    <property type="entry name" value="PRTP"/>
    <property type="match status" value="1"/>
</dbReference>
<dbReference type="GO" id="GO:0019073">
    <property type="term" value="P:viral DNA genome packaging"/>
    <property type="evidence" value="ECO:0007669"/>
    <property type="project" value="InterPro"/>
</dbReference>
<evidence type="ECO:0000256" key="1">
    <source>
        <dbReference type="ARBA" id="ARBA00022612"/>
    </source>
</evidence>
<evidence type="ECO:0000313" key="6">
    <source>
        <dbReference type="Proteomes" id="UP000163076"/>
    </source>
</evidence>
<gene>
    <name evidence="5" type="primary">ORF7</name>
</gene>
<sequence>MARELAAVYAQVFDLAAEVSLLGYCDPSSIDKRCVMANSNKVFKLCESLLPCLRLQNDTECSPLSLELQHLLQNTREALGVLTDLLSGDPSRSEYFEALHPSRPREGPCERHARVRVPFYGGAEKTVSLSLLNDVEVFFKRLNSVFYCLPAEGALEALGETVAFLGRLRGVSPIPPADAYVSSVPCASCFAEAAMLPNQGESVLSMLAAVNCNHVCRQVPSDPVIGVFENELRHLGADARAAGRAGGGRESERRGREDADDEEEEEERRDGQGDAGDGAALRVLTESSLSVLAGHTIFEEEDGRLAEISNLVYWSSAADRGGVGGTARATSSSHMAKLFAHEARMHRSRAWLGRGAPSHFFDAHRPSPLESLFCGGVFNSIDDTIAALQKDCSATFLKKSNYQTLIQQQNELYVRLNEVLNGAGRNEGGAKGAEAIADAEPLKPDGGASCDPRDVLSDARVRRDLYLKKLTRDGLRRLTDCIETHGRVLSDTLSLRVWGSALYASAARLVNHFLFRRQFVGLGWADLTAGGEAAFENSKYIKNALHGQRLNREHLDSIVVHFYRLITGPLSLQNSHFPVPDNVALAYCLDAAGAMPHQKLVITEMIWPGIESKDWIDCNFNSFYSIETGDLNLTQKKTLNYIREAVLSISLYNRVWEKSLSLLSATELRGSCLAESASGELGEGVYLTYEGTAPLVLVFDSKGYVFKDLYTLLYTHLQLSGRRQASV</sequence>
<accession>A0A0B4Q661</accession>
<evidence type="ECO:0000256" key="3">
    <source>
        <dbReference type="ARBA" id="ARBA00023219"/>
    </source>
</evidence>
<evidence type="ECO:0000256" key="4">
    <source>
        <dbReference type="SAM" id="MobiDB-lite"/>
    </source>
</evidence>
<evidence type="ECO:0000313" key="5">
    <source>
        <dbReference type="EMBL" id="AIU39454.1"/>
    </source>
</evidence>
<dbReference type="InterPro" id="IPR000501">
    <property type="entry name" value="UL28/UL56"/>
</dbReference>
<keyword evidence="1" id="KW-1188">Viral release from host cell</keyword>
<keyword evidence="3" id="KW-0231">Viral genome packaging</keyword>
<feature type="compositionally biased region" description="Acidic residues" evidence="4">
    <location>
        <begin position="258"/>
        <end position="267"/>
    </location>
</feature>
<keyword evidence="2" id="KW-0426">Late protein</keyword>
<evidence type="ECO:0000256" key="2">
    <source>
        <dbReference type="ARBA" id="ARBA00022921"/>
    </source>
</evidence>
<proteinExistence type="inferred from homology"/>
<dbReference type="EMBL" id="KM924294">
    <property type="protein sequence ID" value="AIU39454.1"/>
    <property type="molecule type" value="Genomic_DNA"/>
</dbReference>
<reference evidence="5 6" key="1">
    <citation type="journal article" date="2015" name="Genome Announc.">
        <title>Genome sequences of equid herpesviruses 2 and 5.</title>
        <authorList>
            <person name="Wilkie G.S."/>
            <person name="Kerr K."/>
            <person name="Stewart J.P."/>
            <person name="Studdert M.J."/>
            <person name="Davison A.J."/>
        </authorList>
    </citation>
    <scope>NUCLEOTIDE SEQUENCE [LARGE SCALE GENOMIC DNA]</scope>
    <source>
        <strain evidence="5">G9/92</strain>
    </source>
</reference>
<feature type="region of interest" description="Disordered" evidence="4">
    <location>
        <begin position="239"/>
        <end position="278"/>
    </location>
</feature>
<feature type="compositionally biased region" description="Basic and acidic residues" evidence="4">
    <location>
        <begin position="247"/>
        <end position="257"/>
    </location>
</feature>